<reference evidence="1" key="1">
    <citation type="submission" date="2020-07" db="EMBL/GenBank/DDBJ databases">
        <title>Dissolved microcystin release linked to lysis of a Microcystis spp. bloom in Lake Erie (USA) attributed to a novel cyanophage.</title>
        <authorList>
            <person name="McKindles K.M."/>
            <person name="Manes M.A."/>
            <person name="DeMarco J.R."/>
            <person name="McClure A."/>
            <person name="McKay R.M."/>
            <person name="Davis T.W."/>
            <person name="Bullerjahn G.S."/>
        </authorList>
    </citation>
    <scope>NUCLEOTIDE SEQUENCE</scope>
</reference>
<dbReference type="EMBL" id="MT840188">
    <property type="protein sequence ID" value="QNL31679.1"/>
    <property type="molecule type" value="Genomic_DNA"/>
</dbReference>
<sequence>MISFLLATGLTVTAPVYHAPSGQQGHLVTTQAEDTFKIGKFLENNWVFLLGGIIFLIRLQNSVEDIKKDNQNKIELLSKDLKVINLSLDELREQIDKTAGTAKEDVRRVSVRLIKTQQKLDKLIDLVNHDRGVNGKSPFVIDNHSSEDDF</sequence>
<protein>
    <submittedName>
        <fullName evidence="1">Uncharacterized protein</fullName>
    </submittedName>
</protein>
<name>A0A7G9A4K6_9VIRU</name>
<evidence type="ECO:0000313" key="1">
    <source>
        <dbReference type="EMBL" id="QNL31679.1"/>
    </source>
</evidence>
<proteinExistence type="predicted"/>
<accession>A0A7G9A4K6</accession>
<organism evidence="1">
    <name type="scientific">Bacteriophage sp</name>
    <dbReference type="NCBI Taxonomy" id="38018"/>
    <lineage>
        <taxon>Viruses</taxon>
    </lineage>
</organism>